<dbReference type="HOGENOM" id="CLU_027719_1_1_1"/>
<protein>
    <recommendedName>
        <fullName evidence="5">Intradiol ring-cleavage dioxygenases domain-containing protein</fullName>
    </recommendedName>
</protein>
<dbReference type="SUPFAM" id="SSF49482">
    <property type="entry name" value="Aromatic compound dioxygenase"/>
    <property type="match status" value="1"/>
</dbReference>
<evidence type="ECO:0000313" key="4">
    <source>
        <dbReference type="Proteomes" id="UP000054097"/>
    </source>
</evidence>
<feature type="compositionally biased region" description="Polar residues" evidence="1">
    <location>
        <begin position="88"/>
        <end position="103"/>
    </location>
</feature>
<dbReference type="PANTHER" id="PTHR34315">
    <property type="match status" value="1"/>
</dbReference>
<feature type="region of interest" description="Disordered" evidence="1">
    <location>
        <begin position="84"/>
        <end position="127"/>
    </location>
</feature>
<dbReference type="InterPro" id="IPR015889">
    <property type="entry name" value="Intradiol_dOase_core"/>
</dbReference>
<dbReference type="STRING" id="933852.A0A0C3ACU4"/>
<evidence type="ECO:0000256" key="1">
    <source>
        <dbReference type="SAM" id="MobiDB-lite"/>
    </source>
</evidence>
<dbReference type="AlphaFoldDB" id="A0A0C3ACU4"/>
<feature type="compositionally biased region" description="Gly residues" evidence="1">
    <location>
        <begin position="217"/>
        <end position="226"/>
    </location>
</feature>
<dbReference type="GO" id="GO:0016702">
    <property type="term" value="F:oxidoreductase activity, acting on single donors with incorporation of molecular oxygen, incorporation of two atoms of oxygen"/>
    <property type="evidence" value="ECO:0007669"/>
    <property type="project" value="InterPro"/>
</dbReference>
<name>A0A0C3ACU4_SERVB</name>
<evidence type="ECO:0000256" key="2">
    <source>
        <dbReference type="SAM" id="SignalP"/>
    </source>
</evidence>
<evidence type="ECO:0008006" key="5">
    <source>
        <dbReference type="Google" id="ProtNLM"/>
    </source>
</evidence>
<feature type="compositionally biased region" description="Low complexity" evidence="1">
    <location>
        <begin position="227"/>
        <end position="241"/>
    </location>
</feature>
<feature type="compositionally biased region" description="Low complexity" evidence="1">
    <location>
        <begin position="108"/>
        <end position="127"/>
    </location>
</feature>
<feature type="chain" id="PRO_5002160779" description="Intradiol ring-cleavage dioxygenases domain-containing protein" evidence="2">
    <location>
        <begin position="20"/>
        <end position="419"/>
    </location>
</feature>
<accession>A0A0C3ACU4</accession>
<feature type="signal peptide" evidence="2">
    <location>
        <begin position="1"/>
        <end position="19"/>
    </location>
</feature>
<proteinExistence type="predicted"/>
<organism evidence="3 4">
    <name type="scientific">Serendipita vermifera MAFF 305830</name>
    <dbReference type="NCBI Taxonomy" id="933852"/>
    <lineage>
        <taxon>Eukaryota</taxon>
        <taxon>Fungi</taxon>
        <taxon>Dikarya</taxon>
        <taxon>Basidiomycota</taxon>
        <taxon>Agaricomycotina</taxon>
        <taxon>Agaricomycetes</taxon>
        <taxon>Sebacinales</taxon>
        <taxon>Serendipitaceae</taxon>
        <taxon>Serendipita</taxon>
    </lineage>
</organism>
<feature type="compositionally biased region" description="Gly residues" evidence="1">
    <location>
        <begin position="248"/>
        <end position="259"/>
    </location>
</feature>
<sequence length="419" mass="44985">MLVIQFLVAVLSFVTLTHAHGEPSTPFANHPVEVGRRQLEMNKRHVMARNCAPQVAEYQRHRKAKRALRRRSVDIEKRNRSMECVDPSTATDVPASTESSSMVDTIVTDPPESSDTSTSTFGGSSTMSAIPPHYSTIQNFVRPSLYSQTRKLNPVPIDIPYYLRDDYVRQDLREDQNGTSLFLDIGVLDITTCQPAQDVLVEIWACNAQGSYSAFGNGQGGGGGAPPNGTQTLSIPTGTFSRPPPPTGSGGGGGGGGGAPPQSGKANGFNFLRGGWPSDENGMVELVTIYPGFYTGRTVHIHAMVHQNISYHSNGTIISSSGGVRHIGQIFFDEALNTEVLAQPAYQGSGQQHTYNSQDGILAQANSGGYSAFADIERLGESLEDGLLGYITIGIDSSASYNISTTNYWDPNFGSEIAD</sequence>
<dbReference type="Gene3D" id="2.60.130.10">
    <property type="entry name" value="Aromatic compound dioxygenase"/>
    <property type="match status" value="1"/>
</dbReference>
<dbReference type="PANTHER" id="PTHR34315:SF1">
    <property type="entry name" value="INTRADIOL RING-CLEAVAGE DIOXYGENASES DOMAIN-CONTAINING PROTEIN-RELATED"/>
    <property type="match status" value="1"/>
</dbReference>
<dbReference type="EMBL" id="KN824355">
    <property type="protein sequence ID" value="KIM22475.1"/>
    <property type="molecule type" value="Genomic_DNA"/>
</dbReference>
<feature type="region of interest" description="Disordered" evidence="1">
    <location>
        <begin position="217"/>
        <end position="266"/>
    </location>
</feature>
<reference evidence="3 4" key="1">
    <citation type="submission" date="2014-04" db="EMBL/GenBank/DDBJ databases">
        <authorList>
            <consortium name="DOE Joint Genome Institute"/>
            <person name="Kuo A."/>
            <person name="Zuccaro A."/>
            <person name="Kohler A."/>
            <person name="Nagy L.G."/>
            <person name="Floudas D."/>
            <person name="Copeland A."/>
            <person name="Barry K.W."/>
            <person name="Cichocki N."/>
            <person name="Veneault-Fourrey C."/>
            <person name="LaButti K."/>
            <person name="Lindquist E.A."/>
            <person name="Lipzen A."/>
            <person name="Lundell T."/>
            <person name="Morin E."/>
            <person name="Murat C."/>
            <person name="Sun H."/>
            <person name="Tunlid A."/>
            <person name="Henrissat B."/>
            <person name="Grigoriev I.V."/>
            <person name="Hibbett D.S."/>
            <person name="Martin F."/>
            <person name="Nordberg H.P."/>
            <person name="Cantor M.N."/>
            <person name="Hua S.X."/>
        </authorList>
    </citation>
    <scope>NUCLEOTIDE SEQUENCE [LARGE SCALE GENOMIC DNA]</scope>
    <source>
        <strain evidence="3 4">MAFF 305830</strain>
    </source>
</reference>
<gene>
    <name evidence="3" type="ORF">M408DRAFT_28704</name>
</gene>
<evidence type="ECO:0000313" key="3">
    <source>
        <dbReference type="EMBL" id="KIM22475.1"/>
    </source>
</evidence>
<dbReference type="OrthoDB" id="121380at2759"/>
<dbReference type="Proteomes" id="UP000054097">
    <property type="component" value="Unassembled WGS sequence"/>
</dbReference>
<keyword evidence="4" id="KW-1185">Reference proteome</keyword>
<keyword evidence="2" id="KW-0732">Signal</keyword>
<reference evidence="4" key="2">
    <citation type="submission" date="2015-01" db="EMBL/GenBank/DDBJ databases">
        <title>Evolutionary Origins and Diversification of the Mycorrhizal Mutualists.</title>
        <authorList>
            <consortium name="DOE Joint Genome Institute"/>
            <consortium name="Mycorrhizal Genomics Consortium"/>
            <person name="Kohler A."/>
            <person name="Kuo A."/>
            <person name="Nagy L.G."/>
            <person name="Floudas D."/>
            <person name="Copeland A."/>
            <person name="Barry K.W."/>
            <person name="Cichocki N."/>
            <person name="Veneault-Fourrey C."/>
            <person name="LaButti K."/>
            <person name="Lindquist E.A."/>
            <person name="Lipzen A."/>
            <person name="Lundell T."/>
            <person name="Morin E."/>
            <person name="Murat C."/>
            <person name="Riley R."/>
            <person name="Ohm R."/>
            <person name="Sun H."/>
            <person name="Tunlid A."/>
            <person name="Henrissat B."/>
            <person name="Grigoriev I.V."/>
            <person name="Hibbett D.S."/>
            <person name="Martin F."/>
        </authorList>
    </citation>
    <scope>NUCLEOTIDE SEQUENCE [LARGE SCALE GENOMIC DNA]</scope>
    <source>
        <strain evidence="4">MAFF 305830</strain>
    </source>
</reference>
<dbReference type="GO" id="GO:0005506">
    <property type="term" value="F:iron ion binding"/>
    <property type="evidence" value="ECO:0007669"/>
    <property type="project" value="InterPro"/>
</dbReference>